<proteinExistence type="predicted"/>
<protein>
    <recommendedName>
        <fullName evidence="3">Flagellar biosynthesis protein</fullName>
    </recommendedName>
</protein>
<dbReference type="EMBL" id="FNDG01000002">
    <property type="protein sequence ID" value="SDH03335.1"/>
    <property type="molecule type" value="Genomic_DNA"/>
</dbReference>
<accession>A0A1G7Z412</accession>
<evidence type="ECO:0000313" key="1">
    <source>
        <dbReference type="EMBL" id="SDH03335.1"/>
    </source>
</evidence>
<dbReference type="Proteomes" id="UP000198606">
    <property type="component" value="Unassembled WGS sequence"/>
</dbReference>
<reference evidence="1 2" key="1">
    <citation type="submission" date="2016-10" db="EMBL/GenBank/DDBJ databases">
        <authorList>
            <person name="de Groot N.N."/>
        </authorList>
    </citation>
    <scope>NUCLEOTIDE SEQUENCE [LARGE SCALE GENOMIC DNA]</scope>
    <source>
        <strain evidence="1 2">LMG 18387</strain>
    </source>
</reference>
<organism evidence="1 2">
    <name type="scientific">Phytopseudomonas flavescens</name>
    <dbReference type="NCBI Taxonomy" id="29435"/>
    <lineage>
        <taxon>Bacteria</taxon>
        <taxon>Pseudomonadati</taxon>
        <taxon>Pseudomonadota</taxon>
        <taxon>Gammaproteobacteria</taxon>
        <taxon>Pseudomonadales</taxon>
        <taxon>Pseudomonadaceae</taxon>
        <taxon>Phytopseudomonas</taxon>
    </lineage>
</organism>
<gene>
    <name evidence="1" type="ORF">SAMN05216588_102193</name>
</gene>
<sequence length="340" mass="37197">MVCGAFSLRTGKHRFRKITPGSRNPRSVRRFDDLAEATINTLGVFLLRMPLQAVIACRYLRSNGSPLIVCLETFRPPLLRCAVLTASRAPNFTKPASGQALRCHFAGMAVELACRQVKPNKRYGVVSMGMEKVVRLLAVSCLLALSVGCATSRSEIDVRVAQLDSARNPAPSNGKKVYITAVDERVFEVRPRSADTPSLKNDEITDHSITERAVARKRNAFGKGLGDVLLPSGRTVSALVRESVASAYKQAGYEVVSDASVPNAAAVKVRIVEFWSWFSPGFFYVTVNNKSRLSIEQTGHPGLEILTLKSDGMQAVTENDWKEITEAGLQEITSEVAKKL</sequence>
<evidence type="ECO:0000313" key="2">
    <source>
        <dbReference type="Proteomes" id="UP000198606"/>
    </source>
</evidence>
<evidence type="ECO:0008006" key="3">
    <source>
        <dbReference type="Google" id="ProtNLM"/>
    </source>
</evidence>
<name>A0A1G7Z412_9GAMM</name>
<dbReference type="AlphaFoldDB" id="A0A1G7Z412"/>